<proteinExistence type="predicted"/>
<feature type="region of interest" description="Disordered" evidence="1">
    <location>
        <begin position="429"/>
        <end position="449"/>
    </location>
</feature>
<feature type="compositionally biased region" description="Polar residues" evidence="1">
    <location>
        <begin position="362"/>
        <end position="371"/>
    </location>
</feature>
<feature type="region of interest" description="Disordered" evidence="1">
    <location>
        <begin position="149"/>
        <end position="176"/>
    </location>
</feature>
<feature type="region of interest" description="Disordered" evidence="1">
    <location>
        <begin position="215"/>
        <end position="245"/>
    </location>
</feature>
<gene>
    <name evidence="2" type="ORF">OIDMADRAFT_51594</name>
</gene>
<feature type="region of interest" description="Disordered" evidence="1">
    <location>
        <begin position="362"/>
        <end position="394"/>
    </location>
</feature>
<dbReference type="InParanoid" id="A0A0C3HKU4"/>
<name>A0A0C3HKU4_OIDMZ</name>
<feature type="compositionally biased region" description="Basic and acidic residues" evidence="1">
    <location>
        <begin position="149"/>
        <end position="166"/>
    </location>
</feature>
<evidence type="ECO:0000256" key="1">
    <source>
        <dbReference type="SAM" id="MobiDB-lite"/>
    </source>
</evidence>
<feature type="region of interest" description="Disordered" evidence="1">
    <location>
        <begin position="261"/>
        <end position="311"/>
    </location>
</feature>
<organism evidence="2 3">
    <name type="scientific">Oidiodendron maius (strain Zn)</name>
    <dbReference type="NCBI Taxonomy" id="913774"/>
    <lineage>
        <taxon>Eukaryota</taxon>
        <taxon>Fungi</taxon>
        <taxon>Dikarya</taxon>
        <taxon>Ascomycota</taxon>
        <taxon>Pezizomycotina</taxon>
        <taxon>Leotiomycetes</taxon>
        <taxon>Leotiomycetes incertae sedis</taxon>
        <taxon>Myxotrichaceae</taxon>
        <taxon>Oidiodendron</taxon>
    </lineage>
</organism>
<dbReference type="Proteomes" id="UP000054321">
    <property type="component" value="Unassembled WGS sequence"/>
</dbReference>
<accession>A0A0C3HKU4</accession>
<dbReference type="AlphaFoldDB" id="A0A0C3HKU4"/>
<sequence>MDGQDDANPEIVVLPQTRSRIPLMPKKNPPKTPPKQIRRRSSFIRRVDSSEESPSPHGSIFEALYHSTTNSEDSVHFDSLPKKHLPISSRSVSPSDPRDNDESTKQQQISKNVLIGNENQFLYGRGTLLETITERTSLGSIRTIARAKSADNFRNDPPLDRHESFGSEKSLQQKKSLSMDDLDLIKDSCDQQRALDQHETQNPLEIHEVYAQPKTPIQEPPHRPDTPPGIPSWTEHQLRPPQLRPGLRTSISFRQFFSIRSSGTGATTDGQDLPSGRRSASAPVGAQAPRIARFRPPRSAYSPIDQHPFNRAPTAAIDPFLQQPVSAKASGKRKVVRFTPSTTAQDTEVLPLQTEIEQGCFSSPHANSQIGSNPNQSAPSSASPVKQRDCPHRKGRHAAFNQLKHSDSTLTGIDYQAILSHPLIRERSHASLPRPPPLSPTHPTSSGWPLSGESNWDIGVIDTEPISGACSTSSTTHLMSGALIAPSPSPTHASSLHDNQPLLHLSSKNKRCWRCKLESLGQKLARIRNKGAGCLWFVCCGFDSDEDSSSYPPRSTTVEMGGQVTEFGRGDRGRERWLGVAESPLGPGRRIVFDNTQPWIV</sequence>
<dbReference type="HOGENOM" id="CLU_469345_0_0_1"/>
<reference evidence="3" key="2">
    <citation type="submission" date="2015-01" db="EMBL/GenBank/DDBJ databases">
        <title>Evolutionary Origins and Diversification of the Mycorrhizal Mutualists.</title>
        <authorList>
            <consortium name="DOE Joint Genome Institute"/>
            <consortium name="Mycorrhizal Genomics Consortium"/>
            <person name="Kohler A."/>
            <person name="Kuo A."/>
            <person name="Nagy L.G."/>
            <person name="Floudas D."/>
            <person name="Copeland A."/>
            <person name="Barry K.W."/>
            <person name="Cichocki N."/>
            <person name="Veneault-Fourrey C."/>
            <person name="LaButti K."/>
            <person name="Lindquist E.A."/>
            <person name="Lipzen A."/>
            <person name="Lundell T."/>
            <person name="Morin E."/>
            <person name="Murat C."/>
            <person name="Riley R."/>
            <person name="Ohm R."/>
            <person name="Sun H."/>
            <person name="Tunlid A."/>
            <person name="Henrissat B."/>
            <person name="Grigoriev I.V."/>
            <person name="Hibbett D.S."/>
            <person name="Martin F."/>
        </authorList>
    </citation>
    <scope>NUCLEOTIDE SEQUENCE [LARGE SCALE GENOMIC DNA]</scope>
    <source>
        <strain evidence="3">Zn</strain>
    </source>
</reference>
<feature type="compositionally biased region" description="Low complexity" evidence="1">
    <location>
        <begin position="372"/>
        <end position="384"/>
    </location>
</feature>
<dbReference type="OrthoDB" id="4157036at2759"/>
<protein>
    <submittedName>
        <fullName evidence="2">Uncharacterized protein</fullName>
    </submittedName>
</protein>
<keyword evidence="3" id="KW-1185">Reference proteome</keyword>
<reference evidence="2 3" key="1">
    <citation type="submission" date="2014-04" db="EMBL/GenBank/DDBJ databases">
        <authorList>
            <consortium name="DOE Joint Genome Institute"/>
            <person name="Kuo A."/>
            <person name="Martino E."/>
            <person name="Perotto S."/>
            <person name="Kohler A."/>
            <person name="Nagy L.G."/>
            <person name="Floudas D."/>
            <person name="Copeland A."/>
            <person name="Barry K.W."/>
            <person name="Cichocki N."/>
            <person name="Veneault-Fourrey C."/>
            <person name="LaButti K."/>
            <person name="Lindquist E.A."/>
            <person name="Lipzen A."/>
            <person name="Lundell T."/>
            <person name="Morin E."/>
            <person name="Murat C."/>
            <person name="Sun H."/>
            <person name="Tunlid A."/>
            <person name="Henrissat B."/>
            <person name="Grigoriev I.V."/>
            <person name="Hibbett D.S."/>
            <person name="Martin F."/>
            <person name="Nordberg H.P."/>
            <person name="Cantor M.N."/>
            <person name="Hua S.X."/>
        </authorList>
    </citation>
    <scope>NUCLEOTIDE SEQUENCE [LARGE SCALE GENOMIC DNA]</scope>
    <source>
        <strain evidence="2 3">Zn</strain>
    </source>
</reference>
<evidence type="ECO:0000313" key="3">
    <source>
        <dbReference type="Proteomes" id="UP000054321"/>
    </source>
</evidence>
<evidence type="ECO:0000313" key="2">
    <source>
        <dbReference type="EMBL" id="KIN03640.1"/>
    </source>
</evidence>
<dbReference type="EMBL" id="KN832873">
    <property type="protein sequence ID" value="KIN03640.1"/>
    <property type="molecule type" value="Genomic_DNA"/>
</dbReference>
<feature type="region of interest" description="Disordered" evidence="1">
    <location>
        <begin position="1"/>
        <end position="111"/>
    </location>
</feature>